<comment type="caution">
    <text evidence="14">The sequence shown here is derived from an EMBL/GenBank/DDBJ whole genome shotgun (WGS) entry which is preliminary data.</text>
</comment>
<feature type="region of interest" description="Disordered" evidence="11">
    <location>
        <begin position="20"/>
        <end position="42"/>
    </location>
</feature>
<evidence type="ECO:0000256" key="4">
    <source>
        <dbReference type="ARBA" id="ARBA00022723"/>
    </source>
</evidence>
<evidence type="ECO:0000256" key="8">
    <source>
        <dbReference type="ARBA" id="ARBA00023049"/>
    </source>
</evidence>
<name>A0A066YW43_9ACTN</name>
<evidence type="ECO:0000256" key="5">
    <source>
        <dbReference type="ARBA" id="ARBA00022801"/>
    </source>
</evidence>
<reference evidence="14 15" key="1">
    <citation type="submission" date="2014-05" db="EMBL/GenBank/DDBJ databases">
        <title>Draft Genome Sequence of Kitasatospora cheerisanensis KCTC 2395.</title>
        <authorList>
            <person name="Nam D.H."/>
        </authorList>
    </citation>
    <scope>NUCLEOTIDE SEQUENCE [LARGE SCALE GENOMIC DNA]</scope>
    <source>
        <strain evidence="14 15">KCTC 2395</strain>
    </source>
</reference>
<feature type="transmembrane region" description="Helical" evidence="12">
    <location>
        <begin position="74"/>
        <end position="96"/>
    </location>
</feature>
<proteinExistence type="inferred from homology"/>
<keyword evidence="15" id="KW-1185">Reference proteome</keyword>
<keyword evidence="1" id="KW-1003">Cell membrane</keyword>
<evidence type="ECO:0000256" key="2">
    <source>
        <dbReference type="ARBA" id="ARBA00022670"/>
    </source>
</evidence>
<dbReference type="CDD" id="cd07328">
    <property type="entry name" value="M48_Ste24p_like"/>
    <property type="match status" value="1"/>
</dbReference>
<dbReference type="EMBL" id="JNBY01000078">
    <property type="protein sequence ID" value="KDN85748.1"/>
    <property type="molecule type" value="Genomic_DNA"/>
</dbReference>
<keyword evidence="9 12" id="KW-0472">Membrane</keyword>
<keyword evidence="2 10" id="KW-0645">Protease</keyword>
<evidence type="ECO:0000256" key="10">
    <source>
        <dbReference type="RuleBase" id="RU003983"/>
    </source>
</evidence>
<comment type="cofactor">
    <cofactor evidence="10">
        <name>Zn(2+)</name>
        <dbReference type="ChEBI" id="CHEBI:29105"/>
    </cofactor>
    <text evidence="10">Binds 1 zinc ion per subunit.</text>
</comment>
<feature type="domain" description="Peptidase M48" evidence="13">
    <location>
        <begin position="139"/>
        <end position="302"/>
    </location>
</feature>
<evidence type="ECO:0000256" key="11">
    <source>
        <dbReference type="SAM" id="MobiDB-lite"/>
    </source>
</evidence>
<evidence type="ECO:0000256" key="12">
    <source>
        <dbReference type="SAM" id="Phobius"/>
    </source>
</evidence>
<evidence type="ECO:0000313" key="14">
    <source>
        <dbReference type="EMBL" id="KDN85748.1"/>
    </source>
</evidence>
<keyword evidence="6 10" id="KW-0862">Zinc</keyword>
<dbReference type="Pfam" id="PF01435">
    <property type="entry name" value="Peptidase_M48"/>
    <property type="match status" value="1"/>
</dbReference>
<dbReference type="AlphaFoldDB" id="A0A066YW43"/>
<evidence type="ECO:0000256" key="3">
    <source>
        <dbReference type="ARBA" id="ARBA00022692"/>
    </source>
</evidence>
<keyword evidence="8 10" id="KW-0482">Metalloprotease</keyword>
<dbReference type="PATRIC" id="fig|1348663.4.peg.2327"/>
<keyword evidence="4" id="KW-0479">Metal-binding</keyword>
<keyword evidence="3 12" id="KW-0812">Transmembrane</keyword>
<sequence>MNERFPTWCPNCEWNLIPPGPAADPLTPRQQRRADRAERRDEAVRRDLRNRSEQVFTLVSEGGSDLRDRATTAAYALAGVVHLVSLTVLLLGLGLVTGLLLPGWPGRILGVIALAVAFQLRPRLGRPARDGLLPRAAAPTLYELVDRVCEAAGAPKVDTIVVDGDWNASFAVLGLRRRRQLTIGLPLWTVLSPQQRVAVLAHEIGHCVNGDNRRGLWTGSALNALVAWYRLTLPDWTRSRSGSLGLIVMIADALANRVLWVLNRTVRALVLLMNRLWLRSGQAAEYRADLLAVRLTSVADTRGTLTALLHRPTFETVLHRQRAVPRRRPRPAGPPRPTCGRRWPRPSAPSRRWRPNAGCGRPPGRTAPWTARTRRPTCGCGCSPPPRPSSTGTRWCWTPAGAR</sequence>
<protein>
    <recommendedName>
        <fullName evidence="13">Peptidase M48 domain-containing protein</fullName>
    </recommendedName>
</protein>
<accession>A0A066YW43</accession>
<organism evidence="14 15">
    <name type="scientific">Kitasatospora cheerisanensis KCTC 2395</name>
    <dbReference type="NCBI Taxonomy" id="1348663"/>
    <lineage>
        <taxon>Bacteria</taxon>
        <taxon>Bacillati</taxon>
        <taxon>Actinomycetota</taxon>
        <taxon>Actinomycetes</taxon>
        <taxon>Kitasatosporales</taxon>
        <taxon>Streptomycetaceae</taxon>
        <taxon>Kitasatospora</taxon>
    </lineage>
</organism>
<feature type="compositionally biased region" description="Basic and acidic residues" evidence="11">
    <location>
        <begin position="32"/>
        <end position="42"/>
    </location>
</feature>
<feature type="compositionally biased region" description="Low complexity" evidence="11">
    <location>
        <begin position="362"/>
        <end position="371"/>
    </location>
</feature>
<dbReference type="InterPro" id="IPR050083">
    <property type="entry name" value="HtpX_protease"/>
</dbReference>
<keyword evidence="5 10" id="KW-0378">Hydrolase</keyword>
<dbReference type="InterPro" id="IPR001915">
    <property type="entry name" value="Peptidase_M48"/>
</dbReference>
<evidence type="ECO:0000256" key="9">
    <source>
        <dbReference type="ARBA" id="ARBA00023136"/>
    </source>
</evidence>
<dbReference type="PANTHER" id="PTHR43221">
    <property type="entry name" value="PROTEASE HTPX"/>
    <property type="match status" value="1"/>
</dbReference>
<dbReference type="GO" id="GO:0004222">
    <property type="term" value="F:metalloendopeptidase activity"/>
    <property type="evidence" value="ECO:0007669"/>
    <property type="project" value="InterPro"/>
</dbReference>
<feature type="region of interest" description="Disordered" evidence="11">
    <location>
        <begin position="321"/>
        <end position="403"/>
    </location>
</feature>
<feature type="compositionally biased region" description="Basic residues" evidence="11">
    <location>
        <begin position="321"/>
        <end position="330"/>
    </location>
</feature>
<dbReference type="Proteomes" id="UP000027178">
    <property type="component" value="Unassembled WGS sequence"/>
</dbReference>
<dbReference type="PANTHER" id="PTHR43221:SF2">
    <property type="entry name" value="PROTEASE HTPX HOMOLOG"/>
    <property type="match status" value="1"/>
</dbReference>
<evidence type="ECO:0000256" key="7">
    <source>
        <dbReference type="ARBA" id="ARBA00022989"/>
    </source>
</evidence>
<evidence type="ECO:0000256" key="6">
    <source>
        <dbReference type="ARBA" id="ARBA00022833"/>
    </source>
</evidence>
<gene>
    <name evidence="14" type="ORF">KCH_24060</name>
</gene>
<keyword evidence="7 12" id="KW-1133">Transmembrane helix</keyword>
<dbReference type="GO" id="GO:0046872">
    <property type="term" value="F:metal ion binding"/>
    <property type="evidence" value="ECO:0007669"/>
    <property type="project" value="UniProtKB-KW"/>
</dbReference>
<dbReference type="GO" id="GO:0006508">
    <property type="term" value="P:proteolysis"/>
    <property type="evidence" value="ECO:0007669"/>
    <property type="project" value="UniProtKB-KW"/>
</dbReference>
<comment type="similarity">
    <text evidence="10">Belongs to the peptidase M48 family.</text>
</comment>
<dbReference type="eggNOG" id="COG0501">
    <property type="taxonomic scope" value="Bacteria"/>
</dbReference>
<evidence type="ECO:0000256" key="1">
    <source>
        <dbReference type="ARBA" id="ARBA00022475"/>
    </source>
</evidence>
<evidence type="ECO:0000259" key="13">
    <source>
        <dbReference type="Pfam" id="PF01435"/>
    </source>
</evidence>
<dbReference type="Gene3D" id="3.30.2010.10">
    <property type="entry name" value="Metalloproteases ('zincins'), catalytic domain"/>
    <property type="match status" value="1"/>
</dbReference>
<dbReference type="HOGENOM" id="CLU_682925_0_0_11"/>
<evidence type="ECO:0000313" key="15">
    <source>
        <dbReference type="Proteomes" id="UP000027178"/>
    </source>
</evidence>